<evidence type="ECO:0000313" key="1">
    <source>
        <dbReference type="EMBL" id="KAG8196109.1"/>
    </source>
</evidence>
<protein>
    <submittedName>
        <fullName evidence="1">Uncharacterized protein</fullName>
    </submittedName>
</protein>
<dbReference type="AlphaFoldDB" id="A0AAV6VHF0"/>
<accession>A0AAV6VHF0</accession>
<sequence length="99" mass="11587">MRLFLIYLLITILSTSFAFRLVIRLCFKDNITPDAVAECAYCNPRTLQRIMKNCTNTKDGIPSTIWNDIEKRCILRTCRQEYPSQKTLPTINPMKTLHF</sequence>
<evidence type="ECO:0000313" key="2">
    <source>
        <dbReference type="Proteomes" id="UP000827092"/>
    </source>
</evidence>
<organism evidence="1 2">
    <name type="scientific">Oedothorax gibbosus</name>
    <dbReference type="NCBI Taxonomy" id="931172"/>
    <lineage>
        <taxon>Eukaryota</taxon>
        <taxon>Metazoa</taxon>
        <taxon>Ecdysozoa</taxon>
        <taxon>Arthropoda</taxon>
        <taxon>Chelicerata</taxon>
        <taxon>Arachnida</taxon>
        <taxon>Araneae</taxon>
        <taxon>Araneomorphae</taxon>
        <taxon>Entelegynae</taxon>
        <taxon>Araneoidea</taxon>
        <taxon>Linyphiidae</taxon>
        <taxon>Erigoninae</taxon>
        <taxon>Oedothorax</taxon>
    </lineage>
</organism>
<reference evidence="1 2" key="1">
    <citation type="journal article" date="2022" name="Nat. Ecol. Evol.">
        <title>A masculinizing supergene underlies an exaggerated male reproductive morph in a spider.</title>
        <authorList>
            <person name="Hendrickx F."/>
            <person name="De Corte Z."/>
            <person name="Sonet G."/>
            <person name="Van Belleghem S.M."/>
            <person name="Kostlbacher S."/>
            <person name="Vangestel C."/>
        </authorList>
    </citation>
    <scope>NUCLEOTIDE SEQUENCE [LARGE SCALE GENOMIC DNA]</scope>
    <source>
        <strain evidence="1">W744_W776</strain>
    </source>
</reference>
<proteinExistence type="predicted"/>
<name>A0AAV6VHF0_9ARAC</name>
<comment type="caution">
    <text evidence="1">The sequence shown here is derived from an EMBL/GenBank/DDBJ whole genome shotgun (WGS) entry which is preliminary data.</text>
</comment>
<dbReference type="Proteomes" id="UP000827092">
    <property type="component" value="Unassembled WGS sequence"/>
</dbReference>
<keyword evidence="2" id="KW-1185">Reference proteome</keyword>
<dbReference type="EMBL" id="JAFNEN010000074">
    <property type="protein sequence ID" value="KAG8196109.1"/>
    <property type="molecule type" value="Genomic_DNA"/>
</dbReference>
<gene>
    <name evidence="1" type="ORF">JTE90_007845</name>
</gene>